<evidence type="ECO:0000313" key="2">
    <source>
        <dbReference type="EMBL" id="KAF0727208.1"/>
    </source>
</evidence>
<dbReference type="Proteomes" id="UP000481153">
    <property type="component" value="Unassembled WGS sequence"/>
</dbReference>
<dbReference type="AlphaFoldDB" id="A0A6G0WJ37"/>
<reference evidence="2 3" key="1">
    <citation type="submission" date="2019-07" db="EMBL/GenBank/DDBJ databases">
        <title>Genomics analysis of Aphanomyces spp. identifies a new class of oomycete effector associated with host adaptation.</title>
        <authorList>
            <person name="Gaulin E."/>
        </authorList>
    </citation>
    <scope>NUCLEOTIDE SEQUENCE [LARGE SCALE GENOMIC DNA]</scope>
    <source>
        <strain evidence="2 3">ATCC 201684</strain>
    </source>
</reference>
<comment type="caution">
    <text evidence="2">The sequence shown here is derived from an EMBL/GenBank/DDBJ whole genome shotgun (WGS) entry which is preliminary data.</text>
</comment>
<evidence type="ECO:0000313" key="3">
    <source>
        <dbReference type="Proteomes" id="UP000481153"/>
    </source>
</evidence>
<proteinExistence type="predicted"/>
<feature type="chain" id="PRO_5026131712" evidence="1">
    <location>
        <begin position="24"/>
        <end position="105"/>
    </location>
</feature>
<dbReference type="OrthoDB" id="76760at2759"/>
<name>A0A6G0WJ37_9STRA</name>
<gene>
    <name evidence="2" type="ORF">Ae201684_014737</name>
</gene>
<dbReference type="VEuPathDB" id="FungiDB:AeMF1_000122"/>
<dbReference type="EMBL" id="VJMJ01000200">
    <property type="protein sequence ID" value="KAF0727208.1"/>
    <property type="molecule type" value="Genomic_DNA"/>
</dbReference>
<sequence>MKFITCTRFVTIMAAALTTVVEGDNRTTFAADEPSFQFNLDQVGGFPTDDQLVIMDKWTSTDFSSHTDFFLYSPRSPRNQAAISRFSFRQRSFSGNFSEVDIVMV</sequence>
<feature type="signal peptide" evidence="1">
    <location>
        <begin position="1"/>
        <end position="23"/>
    </location>
</feature>
<organism evidence="2 3">
    <name type="scientific">Aphanomyces euteiches</name>
    <dbReference type="NCBI Taxonomy" id="100861"/>
    <lineage>
        <taxon>Eukaryota</taxon>
        <taxon>Sar</taxon>
        <taxon>Stramenopiles</taxon>
        <taxon>Oomycota</taxon>
        <taxon>Saprolegniomycetes</taxon>
        <taxon>Saprolegniales</taxon>
        <taxon>Verrucalvaceae</taxon>
        <taxon>Aphanomyces</taxon>
    </lineage>
</organism>
<keyword evidence="3" id="KW-1185">Reference proteome</keyword>
<keyword evidence="1" id="KW-0732">Signal</keyword>
<evidence type="ECO:0000256" key="1">
    <source>
        <dbReference type="SAM" id="SignalP"/>
    </source>
</evidence>
<protein>
    <submittedName>
        <fullName evidence="2">Uncharacterized protein</fullName>
    </submittedName>
</protein>
<accession>A0A6G0WJ37</accession>